<organism evidence="2 3">
    <name type="scientific">Tamlana crocina</name>
    <dbReference type="NCBI Taxonomy" id="393006"/>
    <lineage>
        <taxon>Bacteria</taxon>
        <taxon>Pseudomonadati</taxon>
        <taxon>Bacteroidota</taxon>
        <taxon>Flavobacteriia</taxon>
        <taxon>Flavobacteriales</taxon>
        <taxon>Flavobacteriaceae</taxon>
        <taxon>Tamlana</taxon>
    </lineage>
</organism>
<proteinExistence type="predicted"/>
<evidence type="ECO:0000259" key="1">
    <source>
        <dbReference type="Pfam" id="PF00535"/>
    </source>
</evidence>
<comment type="caution">
    <text evidence="2">The sequence shown here is derived from an EMBL/GenBank/DDBJ whole genome shotgun (WGS) entry which is preliminary data.</text>
</comment>
<dbReference type="Gene3D" id="3.90.550.10">
    <property type="entry name" value="Spore Coat Polysaccharide Biosynthesis Protein SpsA, Chain A"/>
    <property type="match status" value="1"/>
</dbReference>
<accession>A0ABX1D9U2</accession>
<dbReference type="InterPro" id="IPR029044">
    <property type="entry name" value="Nucleotide-diphossugar_trans"/>
</dbReference>
<name>A0ABX1D9U2_9FLAO</name>
<dbReference type="PANTHER" id="PTHR22916:SF3">
    <property type="entry name" value="UDP-GLCNAC:BETAGAL BETA-1,3-N-ACETYLGLUCOSAMINYLTRANSFERASE-LIKE PROTEIN 1"/>
    <property type="match status" value="1"/>
</dbReference>
<protein>
    <submittedName>
        <fullName evidence="2">Glycosyltransferase family 2 protein</fullName>
    </submittedName>
</protein>
<reference evidence="2 3" key="1">
    <citation type="submission" date="2020-03" db="EMBL/GenBank/DDBJ databases">
        <title>Tamlana sp. nov, isolated from XXX.</title>
        <authorList>
            <person name="Cao W.R."/>
        </authorList>
    </citation>
    <scope>NUCLEOTIDE SEQUENCE [LARGE SCALE GENOMIC DNA]</scope>
    <source>
        <strain evidence="2 3">HST1-43</strain>
    </source>
</reference>
<dbReference type="PANTHER" id="PTHR22916">
    <property type="entry name" value="GLYCOSYLTRANSFERASE"/>
    <property type="match status" value="1"/>
</dbReference>
<dbReference type="Proteomes" id="UP000760545">
    <property type="component" value="Unassembled WGS sequence"/>
</dbReference>
<gene>
    <name evidence="2" type="ORF">HC176_05985</name>
</gene>
<feature type="domain" description="Glycosyltransferase 2-like" evidence="1">
    <location>
        <begin position="8"/>
        <end position="167"/>
    </location>
</feature>
<keyword evidence="3" id="KW-1185">Reference proteome</keyword>
<dbReference type="EMBL" id="JAAVJS010000006">
    <property type="protein sequence ID" value="NJX15035.1"/>
    <property type="molecule type" value="Genomic_DNA"/>
</dbReference>
<dbReference type="Pfam" id="PF00535">
    <property type="entry name" value="Glycos_transf_2"/>
    <property type="match status" value="1"/>
</dbReference>
<dbReference type="CDD" id="cd00761">
    <property type="entry name" value="Glyco_tranf_GTA_type"/>
    <property type="match status" value="1"/>
</dbReference>
<sequence>MPIKFTVSVIIPVYNAEAFLEKAIKSALQQPEVLEVIVVNDGITDGSLEITEGLKQKDSRVKIYHHKNNVNRGRSASRNLGIEKASANYIAFLDADDYFLPNRFANDKQIFEKFADAEGVYNAVGFHFYREASVQELKKHTLYTVTREIEPQKLFKTLLYGKAGHFHIDGLTVKSSIFNKTGGFNKKLVVAEDSEMFWKMAITSQLYTGIIKEPLAIRGVHDDNIFDQTDVYKIYTIKMYEALITWCSKNKIHFEIIDELFKWIWIIKEKEKNALAQDIQYWTRLFLPHPKLLFSLLSIKYFPVVRFRQKLFPFLFK</sequence>
<dbReference type="InterPro" id="IPR001173">
    <property type="entry name" value="Glyco_trans_2-like"/>
</dbReference>
<dbReference type="SUPFAM" id="SSF53448">
    <property type="entry name" value="Nucleotide-diphospho-sugar transferases"/>
    <property type="match status" value="1"/>
</dbReference>
<evidence type="ECO:0000313" key="2">
    <source>
        <dbReference type="EMBL" id="NJX15035.1"/>
    </source>
</evidence>
<evidence type="ECO:0000313" key="3">
    <source>
        <dbReference type="Proteomes" id="UP000760545"/>
    </source>
</evidence>
<dbReference type="RefSeq" id="WP_167917274.1">
    <property type="nucleotide sequence ID" value="NZ_JAAVJS010000006.1"/>
</dbReference>